<evidence type="ECO:0000256" key="1">
    <source>
        <dbReference type="SAM" id="SignalP"/>
    </source>
</evidence>
<reference evidence="2 3" key="1">
    <citation type="submission" date="2015-01" db="EMBL/GenBank/DDBJ databases">
        <title>Evolution of Trichinella species and genotypes.</title>
        <authorList>
            <person name="Korhonen P.K."/>
            <person name="Edoardo P."/>
            <person name="Giuseppe L.R."/>
            <person name="Gasser R.B."/>
        </authorList>
    </citation>
    <scope>NUCLEOTIDE SEQUENCE [LARGE SCALE GENOMIC DNA]</scope>
    <source>
        <strain evidence="2">ISS3</strain>
    </source>
</reference>
<comment type="caution">
    <text evidence="2">The sequence shown here is derived from an EMBL/GenBank/DDBJ whole genome shotgun (WGS) entry which is preliminary data.</text>
</comment>
<dbReference type="Proteomes" id="UP000054776">
    <property type="component" value="Unassembled WGS sequence"/>
</dbReference>
<feature type="chain" id="PRO_5006874881" description="PiggyBac transposable element-derived protein domain-containing protein" evidence="1">
    <location>
        <begin position="22"/>
        <end position="88"/>
    </location>
</feature>
<proteinExistence type="predicted"/>
<accession>A0A0V1B3S2</accession>
<feature type="signal peptide" evidence="1">
    <location>
        <begin position="1"/>
        <end position="21"/>
    </location>
</feature>
<gene>
    <name evidence="2" type="ORF">T01_13569</name>
</gene>
<organism evidence="2 3">
    <name type="scientific">Trichinella spiralis</name>
    <name type="common">Trichina worm</name>
    <dbReference type="NCBI Taxonomy" id="6334"/>
    <lineage>
        <taxon>Eukaryota</taxon>
        <taxon>Metazoa</taxon>
        <taxon>Ecdysozoa</taxon>
        <taxon>Nematoda</taxon>
        <taxon>Enoplea</taxon>
        <taxon>Dorylaimia</taxon>
        <taxon>Trichinellida</taxon>
        <taxon>Trichinellidae</taxon>
        <taxon>Trichinella</taxon>
    </lineage>
</organism>
<evidence type="ECO:0000313" key="2">
    <source>
        <dbReference type="EMBL" id="KRY31212.1"/>
    </source>
</evidence>
<evidence type="ECO:0008006" key="4">
    <source>
        <dbReference type="Google" id="ProtNLM"/>
    </source>
</evidence>
<name>A0A0V1B3S2_TRISP</name>
<keyword evidence="1" id="KW-0732">Signal</keyword>
<dbReference type="InParanoid" id="A0A0V1B3S2"/>
<sequence length="88" mass="10217">MAFNCLNFKTTLAWLIWQSRTTTIETSTSSDDGKLGEDSKRGTFSKIYTTGKMNNFPHSFLKYFENYIQINMRFSNVSEIVHLLTNFS</sequence>
<protein>
    <recommendedName>
        <fullName evidence="4">PiggyBac transposable element-derived protein domain-containing protein</fullName>
    </recommendedName>
</protein>
<dbReference type="AlphaFoldDB" id="A0A0V1B3S2"/>
<evidence type="ECO:0000313" key="3">
    <source>
        <dbReference type="Proteomes" id="UP000054776"/>
    </source>
</evidence>
<dbReference type="OrthoDB" id="5930792at2759"/>
<dbReference type="EMBL" id="JYDH01000123">
    <property type="protein sequence ID" value="KRY31212.1"/>
    <property type="molecule type" value="Genomic_DNA"/>
</dbReference>
<keyword evidence="3" id="KW-1185">Reference proteome</keyword>